<sequence>MKKDREELEGHIQERFREIKGTRKKVHQTNSILKDKGVPLGTFEDISKGDQALSAASESLLCVITEVIHEVTGYDDMSPERWFSENEIEMAHQNIKEVYGFENRLMLPIVIEDVKKIREDSFLTSVKMSFLVQMSNSQLIFYDYKTQRSAVYVMKRDGVVPTPYLNKNSVKSIASEMANDDYLEDMITLNVYSNEVKPFTYNENTRLFTINDGAVVSILDGFHRLEGGSRAMTMNEYLNQDMILSIRSYDTPKAQKYFGQINTINPVKIERRKELLSVKNSDLVVKELQQHPKSEFKKGKIASAPKISEITGQLTTFDIMSYGIEHSFNLKSGLDVDEVSEYLINFYKYLFGYYVDEFILDPRKYSNTLINHPLMFLGYTVIAKHFQDTNKPLKELKEYIGNINFKDEKLVEIFNDKSKRGINSNPLRKMVIEYFEKYVQGSVTVG</sequence>
<accession>A0A2Z2KHG0</accession>
<dbReference type="EMBL" id="CP021780">
    <property type="protein sequence ID" value="ASA22693.1"/>
    <property type="molecule type" value="Genomic_DNA"/>
</dbReference>
<evidence type="ECO:0008006" key="3">
    <source>
        <dbReference type="Google" id="ProtNLM"/>
    </source>
</evidence>
<gene>
    <name evidence="1" type="ORF">B9T62_18990</name>
</gene>
<reference evidence="1 2" key="1">
    <citation type="submission" date="2017-06" db="EMBL/GenBank/DDBJ databases">
        <title>Complete genome sequence of Paenibacillus donghaensis KCTC 13049T isolated from East Sea sediment, South Korea.</title>
        <authorList>
            <person name="Jung B.K."/>
            <person name="Hong S.-J."/>
            <person name="Shin J.-H."/>
        </authorList>
    </citation>
    <scope>NUCLEOTIDE SEQUENCE [LARGE SCALE GENOMIC DNA]</scope>
    <source>
        <strain evidence="1 2">KCTC 13049</strain>
    </source>
</reference>
<keyword evidence="2" id="KW-1185">Reference proteome</keyword>
<dbReference type="RefSeq" id="WP_087916691.1">
    <property type="nucleotide sequence ID" value="NZ_CP021780.1"/>
</dbReference>
<evidence type="ECO:0000313" key="1">
    <source>
        <dbReference type="EMBL" id="ASA22693.1"/>
    </source>
</evidence>
<dbReference type="KEGG" id="pdh:B9T62_18990"/>
<dbReference type="Proteomes" id="UP000249890">
    <property type="component" value="Chromosome"/>
</dbReference>
<name>A0A2Z2KHG0_9BACL</name>
<dbReference type="OrthoDB" id="2399905at2"/>
<dbReference type="AlphaFoldDB" id="A0A2Z2KHG0"/>
<proteinExistence type="predicted"/>
<evidence type="ECO:0000313" key="2">
    <source>
        <dbReference type="Proteomes" id="UP000249890"/>
    </source>
</evidence>
<organism evidence="1 2">
    <name type="scientific">Paenibacillus donghaensis</name>
    <dbReference type="NCBI Taxonomy" id="414771"/>
    <lineage>
        <taxon>Bacteria</taxon>
        <taxon>Bacillati</taxon>
        <taxon>Bacillota</taxon>
        <taxon>Bacilli</taxon>
        <taxon>Bacillales</taxon>
        <taxon>Paenibacillaceae</taxon>
        <taxon>Paenibacillus</taxon>
    </lineage>
</organism>
<protein>
    <recommendedName>
        <fullName evidence="3">DGQHR domain-containing protein</fullName>
    </recommendedName>
</protein>